<keyword evidence="7" id="KW-0915">Sodium</keyword>
<comment type="subcellular location">
    <subcellularLocation>
        <location evidence="1">Membrane</location>
        <topology evidence="1">Multi-pass membrane protein</topology>
    </subcellularLocation>
</comment>
<keyword evidence="3 12" id="KW-0813">Transport</keyword>
<comment type="similarity">
    <text evidence="2 12">Belongs to the amiloride-sensitive sodium channel (TC 1.A.6) family.</text>
</comment>
<dbReference type="Proteomes" id="UP000007151">
    <property type="component" value="Unassembled WGS sequence"/>
</dbReference>
<accession>A0A212EZ61</accession>
<dbReference type="Pfam" id="PF00858">
    <property type="entry name" value="ASC"/>
    <property type="match status" value="1"/>
</dbReference>
<keyword evidence="8 12" id="KW-0406">Ion transport</keyword>
<dbReference type="PANTHER" id="PTHR11690">
    <property type="entry name" value="AMILORIDE-SENSITIVE SODIUM CHANNEL-RELATED"/>
    <property type="match status" value="1"/>
</dbReference>
<evidence type="ECO:0000256" key="4">
    <source>
        <dbReference type="ARBA" id="ARBA00022461"/>
    </source>
</evidence>
<evidence type="ECO:0000256" key="10">
    <source>
        <dbReference type="ARBA" id="ARBA00023201"/>
    </source>
</evidence>
<dbReference type="PRINTS" id="PR01078">
    <property type="entry name" value="AMINACHANNEL"/>
</dbReference>
<evidence type="ECO:0000256" key="3">
    <source>
        <dbReference type="ARBA" id="ARBA00022448"/>
    </source>
</evidence>
<dbReference type="GO" id="GO:0015280">
    <property type="term" value="F:ligand-gated sodium channel activity"/>
    <property type="evidence" value="ECO:0007669"/>
    <property type="project" value="TreeGrafter"/>
</dbReference>
<reference evidence="14 15" key="1">
    <citation type="journal article" date="2011" name="Cell">
        <title>The monarch butterfly genome yields insights into long-distance migration.</title>
        <authorList>
            <person name="Zhan S."/>
            <person name="Merlin C."/>
            <person name="Boore J.L."/>
            <person name="Reppert S.M."/>
        </authorList>
    </citation>
    <scope>NUCLEOTIDE SEQUENCE [LARGE SCALE GENOMIC DNA]</scope>
    <source>
        <strain evidence="14">F-2</strain>
    </source>
</reference>
<keyword evidence="15" id="KW-1185">Reference proteome</keyword>
<dbReference type="PANTHER" id="PTHR11690:SF253">
    <property type="entry name" value="PICKPOCKET 18-RELATED"/>
    <property type="match status" value="1"/>
</dbReference>
<organism evidence="14 15">
    <name type="scientific">Danaus plexippus plexippus</name>
    <dbReference type="NCBI Taxonomy" id="278856"/>
    <lineage>
        <taxon>Eukaryota</taxon>
        <taxon>Metazoa</taxon>
        <taxon>Ecdysozoa</taxon>
        <taxon>Arthropoda</taxon>
        <taxon>Hexapoda</taxon>
        <taxon>Insecta</taxon>
        <taxon>Pterygota</taxon>
        <taxon>Neoptera</taxon>
        <taxon>Endopterygota</taxon>
        <taxon>Lepidoptera</taxon>
        <taxon>Glossata</taxon>
        <taxon>Ditrysia</taxon>
        <taxon>Papilionoidea</taxon>
        <taxon>Nymphalidae</taxon>
        <taxon>Danainae</taxon>
        <taxon>Danaini</taxon>
        <taxon>Danaina</taxon>
        <taxon>Danaus</taxon>
        <taxon>Danaus</taxon>
    </lineage>
</organism>
<dbReference type="InterPro" id="IPR001873">
    <property type="entry name" value="ENaC"/>
</dbReference>
<evidence type="ECO:0000313" key="14">
    <source>
        <dbReference type="EMBL" id="OWR46786.1"/>
    </source>
</evidence>
<dbReference type="STRING" id="278856.A0A212EZ61"/>
<feature type="transmembrane region" description="Helical" evidence="13">
    <location>
        <begin position="12"/>
        <end position="34"/>
    </location>
</feature>
<evidence type="ECO:0000256" key="5">
    <source>
        <dbReference type="ARBA" id="ARBA00022692"/>
    </source>
</evidence>
<keyword evidence="5 12" id="KW-0812">Transmembrane</keyword>
<evidence type="ECO:0000256" key="7">
    <source>
        <dbReference type="ARBA" id="ARBA00023053"/>
    </source>
</evidence>
<evidence type="ECO:0000256" key="8">
    <source>
        <dbReference type="ARBA" id="ARBA00023065"/>
    </source>
</evidence>
<name>A0A212EZ61_DANPL</name>
<keyword evidence="4 12" id="KW-0894">Sodium channel</keyword>
<evidence type="ECO:0000256" key="12">
    <source>
        <dbReference type="RuleBase" id="RU000679"/>
    </source>
</evidence>
<evidence type="ECO:0000256" key="11">
    <source>
        <dbReference type="ARBA" id="ARBA00023303"/>
    </source>
</evidence>
<keyword evidence="6 13" id="KW-1133">Transmembrane helix</keyword>
<proteinExistence type="inferred from homology"/>
<evidence type="ECO:0000313" key="15">
    <source>
        <dbReference type="Proteomes" id="UP000007151"/>
    </source>
</evidence>
<dbReference type="KEGG" id="dpl:KGM_204183"/>
<comment type="caution">
    <text evidence="14">The sequence shown here is derived from an EMBL/GenBank/DDBJ whole genome shotgun (WGS) entry which is preliminary data.</text>
</comment>
<dbReference type="GO" id="GO:0005886">
    <property type="term" value="C:plasma membrane"/>
    <property type="evidence" value="ECO:0007669"/>
    <property type="project" value="TreeGrafter"/>
</dbReference>
<keyword evidence="11 12" id="KW-0407">Ion channel</keyword>
<evidence type="ECO:0000256" key="2">
    <source>
        <dbReference type="ARBA" id="ARBA00007193"/>
    </source>
</evidence>
<dbReference type="EMBL" id="AGBW02011359">
    <property type="protein sequence ID" value="OWR46786.1"/>
    <property type="molecule type" value="Genomic_DNA"/>
</dbReference>
<keyword evidence="9 13" id="KW-0472">Membrane</keyword>
<protein>
    <submittedName>
        <fullName evidence="14">Pickpocket</fullName>
    </submittedName>
</protein>
<gene>
    <name evidence="14" type="ORF">KGM_204183</name>
</gene>
<evidence type="ECO:0000256" key="6">
    <source>
        <dbReference type="ARBA" id="ARBA00022989"/>
    </source>
</evidence>
<evidence type="ECO:0000256" key="9">
    <source>
        <dbReference type="ARBA" id="ARBA00023136"/>
    </source>
</evidence>
<keyword evidence="10 12" id="KW-0739">Sodium transport</keyword>
<dbReference type="FunCoup" id="A0A212EZ61">
    <property type="interactions" value="12"/>
</dbReference>
<evidence type="ECO:0000256" key="1">
    <source>
        <dbReference type="ARBA" id="ARBA00004141"/>
    </source>
</evidence>
<dbReference type="Gene3D" id="2.60.470.10">
    <property type="entry name" value="Acid-sensing ion channels like domains"/>
    <property type="match status" value="1"/>
</dbReference>
<dbReference type="AlphaFoldDB" id="A0A212EZ61"/>
<sequence length="434" mass="50260">MVAGIQEKEAGIIRIFFFCVMLAGVFYFLQYLWYGNISKPLIIVMDSSTYPISSIDFPAVTICNFNRISKAALENYVQKLKDAKGIREQLLQLGRLIDYSYNKTLLNGKFQSFEENLENYDGVVEIMKELSPPCDKMLIKCSWLGVIQDCNKLFKVHLTVRGHCCSFNHISEHQDTNRSEIGKFQAERQIVPGIQYGLNVILDAMIEDYSYSLYNMKGFEIFIFESSHFGDPTGGRVIQKITQPDYLSFFEIYSVKQTATPEVRKYKIGTRKCYFQDELKKQFKGLYSYSQCIMNCRIKAVQSLCKCTPYYYKDSKNQDMPVCTIQHLRCLNKHMEKFIYLYPKNAESNEGLDEEIQNALRCLHCLPDCEVTRHFTKQSRIELTRLDKNKKKGINMSNKGLVTIYQGKGTGVLTRLDIVSYWYEIATLGDFVAF</sequence>
<evidence type="ECO:0000256" key="13">
    <source>
        <dbReference type="SAM" id="Phobius"/>
    </source>
</evidence>
<dbReference type="InParanoid" id="A0A212EZ61"/>